<dbReference type="Proteomes" id="UP001497444">
    <property type="component" value="Chromosome 13"/>
</dbReference>
<evidence type="ECO:0000256" key="5">
    <source>
        <dbReference type="ARBA" id="ARBA00023136"/>
    </source>
</evidence>
<dbReference type="InterPro" id="IPR007770">
    <property type="entry name" value="DMP"/>
</dbReference>
<keyword evidence="4" id="KW-1133">Transmembrane helix</keyword>
<accession>A0ABP0W4F0</accession>
<dbReference type="PANTHER" id="PTHR31621">
    <property type="entry name" value="PROTEIN DMP3"/>
    <property type="match status" value="1"/>
</dbReference>
<keyword evidence="7" id="KW-1185">Reference proteome</keyword>
<organism evidence="6 7">
    <name type="scientific">Sphagnum jensenii</name>
    <dbReference type="NCBI Taxonomy" id="128206"/>
    <lineage>
        <taxon>Eukaryota</taxon>
        <taxon>Viridiplantae</taxon>
        <taxon>Streptophyta</taxon>
        <taxon>Embryophyta</taxon>
        <taxon>Bryophyta</taxon>
        <taxon>Sphagnophytina</taxon>
        <taxon>Sphagnopsida</taxon>
        <taxon>Sphagnales</taxon>
        <taxon>Sphagnaceae</taxon>
        <taxon>Sphagnum</taxon>
    </lineage>
</organism>
<gene>
    <name evidence="6" type="ORF">CSSPJE1EN1_LOCUS5918</name>
</gene>
<dbReference type="Pfam" id="PF05078">
    <property type="entry name" value="DUF679"/>
    <property type="match status" value="1"/>
</dbReference>
<protein>
    <submittedName>
        <fullName evidence="6">Uncharacterized protein</fullName>
    </submittedName>
</protein>
<evidence type="ECO:0000256" key="4">
    <source>
        <dbReference type="ARBA" id="ARBA00022989"/>
    </source>
</evidence>
<comment type="similarity">
    <text evidence="2">Belongs to the plant DMP1 protein family.</text>
</comment>
<dbReference type="PANTHER" id="PTHR31621:SF66">
    <property type="entry name" value="PROTEIN DMP2"/>
    <property type="match status" value="1"/>
</dbReference>
<keyword evidence="5" id="KW-0472">Membrane</keyword>
<name>A0ABP0W4F0_9BRYO</name>
<dbReference type="EMBL" id="OZ020108">
    <property type="protein sequence ID" value="CAK9260440.1"/>
    <property type="molecule type" value="Genomic_DNA"/>
</dbReference>
<proteinExistence type="inferred from homology"/>
<evidence type="ECO:0000313" key="6">
    <source>
        <dbReference type="EMBL" id="CAK9260440.1"/>
    </source>
</evidence>
<sequence>MASVASSSSKPSADILTQLSNVLPTSTFLALQMLAPLATNNGICGATERSMTGITLFVLSAFCCLSCFTDSYRAENGTVYCGVVTSRGLWNPNLKHAITAGGGQLAGVSGSTYTGGGTKYQLEFADVVNATLSVIALAIASLFTAPVSTCFWPKLSESISKTVPLLAGMVVSGFCAFGTSTRHGIGFMIAHHAHLPSANPADQSADPSRHSVSCIMQNDQHAHMQIDTLMKV</sequence>
<reference evidence="6" key="1">
    <citation type="submission" date="2024-02" db="EMBL/GenBank/DDBJ databases">
        <authorList>
            <consortium name="ELIXIR-Norway"/>
            <consortium name="Elixir Norway"/>
        </authorList>
    </citation>
    <scope>NUCLEOTIDE SEQUENCE</scope>
</reference>
<keyword evidence="3" id="KW-0812">Transmembrane</keyword>
<comment type="subcellular location">
    <subcellularLocation>
        <location evidence="1">Membrane</location>
        <topology evidence="1">Multi-pass membrane protein</topology>
    </subcellularLocation>
</comment>
<evidence type="ECO:0000313" key="7">
    <source>
        <dbReference type="Proteomes" id="UP001497444"/>
    </source>
</evidence>
<evidence type="ECO:0000256" key="2">
    <source>
        <dbReference type="ARBA" id="ARBA00008707"/>
    </source>
</evidence>
<evidence type="ECO:0000256" key="1">
    <source>
        <dbReference type="ARBA" id="ARBA00004141"/>
    </source>
</evidence>
<evidence type="ECO:0000256" key="3">
    <source>
        <dbReference type="ARBA" id="ARBA00022692"/>
    </source>
</evidence>